<evidence type="ECO:0000313" key="3">
    <source>
        <dbReference type="Proteomes" id="UP000600588"/>
    </source>
</evidence>
<feature type="transmembrane region" description="Helical" evidence="1">
    <location>
        <begin position="81"/>
        <end position="99"/>
    </location>
</feature>
<keyword evidence="1" id="KW-0812">Transmembrane</keyword>
<proteinExistence type="predicted"/>
<dbReference type="InterPro" id="IPR009305">
    <property type="entry name" value="Mpo1-like"/>
</dbReference>
<feature type="transmembrane region" description="Helical" evidence="1">
    <location>
        <begin position="25"/>
        <end position="49"/>
    </location>
</feature>
<dbReference type="Proteomes" id="UP000600588">
    <property type="component" value="Unassembled WGS sequence"/>
</dbReference>
<keyword evidence="1" id="KW-1133">Transmembrane helix</keyword>
<keyword evidence="3" id="KW-1185">Reference proteome</keyword>
<feature type="transmembrane region" description="Helical" evidence="1">
    <location>
        <begin position="55"/>
        <end position="74"/>
    </location>
</feature>
<dbReference type="RefSeq" id="WP_188228565.1">
    <property type="nucleotide sequence ID" value="NZ_JACVXB010000001.1"/>
</dbReference>
<accession>A0A8J6UEI9</accession>
<dbReference type="GO" id="GO:0016020">
    <property type="term" value="C:membrane"/>
    <property type="evidence" value="ECO:0007669"/>
    <property type="project" value="GOC"/>
</dbReference>
<reference evidence="2 3" key="1">
    <citation type="submission" date="2020-09" db="EMBL/GenBank/DDBJ databases">
        <title>TT11 complete genome.</title>
        <authorList>
            <person name="Wu Z."/>
        </authorList>
    </citation>
    <scope>NUCLEOTIDE SEQUENCE [LARGE SCALE GENOMIC DNA]</scope>
    <source>
        <strain evidence="2 3">TT11</strain>
    </source>
</reference>
<dbReference type="GO" id="GO:0046521">
    <property type="term" value="P:sphingoid catabolic process"/>
    <property type="evidence" value="ECO:0007669"/>
    <property type="project" value="TreeGrafter"/>
</dbReference>
<organism evidence="2 3">
    <name type="scientific">Aestuariibaculum sediminum</name>
    <dbReference type="NCBI Taxonomy" id="2770637"/>
    <lineage>
        <taxon>Bacteria</taxon>
        <taxon>Pseudomonadati</taxon>
        <taxon>Bacteroidota</taxon>
        <taxon>Flavobacteriia</taxon>
        <taxon>Flavobacteriales</taxon>
        <taxon>Flavobacteriaceae</taxon>
    </lineage>
</organism>
<name>A0A8J6UEI9_9FLAO</name>
<dbReference type="PANTHER" id="PTHR28026">
    <property type="entry name" value="DUF962 DOMAIN PROTEIN (AFU_ORTHOLOGUE AFUA_8G05310)"/>
    <property type="match status" value="1"/>
</dbReference>
<feature type="transmembrane region" description="Helical" evidence="1">
    <location>
        <begin position="105"/>
        <end position="124"/>
    </location>
</feature>
<comment type="caution">
    <text evidence="2">The sequence shown here is derived from an EMBL/GenBank/DDBJ whole genome shotgun (WGS) entry which is preliminary data.</text>
</comment>
<dbReference type="PANTHER" id="PTHR28026:SF9">
    <property type="entry name" value="2-HYDROXY-PALMITIC ACID DIOXYGENASE MPO1"/>
    <property type="match status" value="1"/>
</dbReference>
<sequence length="156" mass="18143">MRTIDRLLATYGESHQTTFYKRIHFICVPAIFFSIVGLLACIPTGSLFLSKVPETFQPFLHLGSFALILVLIYYLKLSFRLFIVMVLFSLIVLYGIYILDQLNLAPLWLVMLFIFAVSWVFQFIGHNHEGKKLSFLKDIQFLLIGPAWTMSHLFRF</sequence>
<dbReference type="Pfam" id="PF06127">
    <property type="entry name" value="Mpo1-like"/>
    <property type="match status" value="1"/>
</dbReference>
<protein>
    <submittedName>
        <fullName evidence="2">DUF962 domain-containing protein</fullName>
    </submittedName>
</protein>
<dbReference type="EMBL" id="JACVXB010000001">
    <property type="protein sequence ID" value="MBD0830776.1"/>
    <property type="molecule type" value="Genomic_DNA"/>
</dbReference>
<evidence type="ECO:0000313" key="2">
    <source>
        <dbReference type="EMBL" id="MBD0830776.1"/>
    </source>
</evidence>
<dbReference type="AlphaFoldDB" id="A0A8J6UEI9"/>
<evidence type="ECO:0000256" key="1">
    <source>
        <dbReference type="SAM" id="Phobius"/>
    </source>
</evidence>
<gene>
    <name evidence="2" type="ORF">ICJ83_01395</name>
</gene>
<keyword evidence="1" id="KW-0472">Membrane</keyword>